<dbReference type="EMBL" id="CP089391">
    <property type="protein sequence ID" value="WBL81979.1"/>
    <property type="molecule type" value="Genomic_DNA"/>
</dbReference>
<evidence type="ECO:0000259" key="1">
    <source>
        <dbReference type="SMART" id="SM00421"/>
    </source>
</evidence>
<protein>
    <submittedName>
        <fullName evidence="2">LuxR C-terminal-related transcriptional regulator</fullName>
    </submittedName>
</protein>
<dbReference type="Proteomes" id="UP001179614">
    <property type="component" value="Chromosome"/>
</dbReference>
<accession>A0ABY7MUF3</accession>
<keyword evidence="3" id="KW-1185">Reference proteome</keyword>
<sequence length="375" mass="40907">MAAGFEQRREALVGLIYDAVLDASLWSAALEGLADITHSAAALMHGYCVDRKLYTFHNLGRIDPECKHRHELYHVTNPWMRSSRFPAGRIVHSDDLIGLPELKRTAFYDDVLRPQNLAHGTIVNVVSRPGFRVSLNVERSEKSGPFNERDAAILRSLLPHVRRACELRLRMHDYREAAQAERDALDALSTGIITFDAGQRVLFANSSARMRGEELSLRVVAGSDLSGPPGIVNGVRALLADAVRSGTAGTRRLSRPNGREIGLTVTPVRGRAFDHPSHHRTASPAAIALLVDLSHNGEAASALLAARHGLTTAELRVATALTQSSDMRTAAVMLGISRNTLKSHTKRIYAKIGVRGHAELVQSIADIARVLDPSM</sequence>
<dbReference type="SMART" id="SM00421">
    <property type="entry name" value="HTH_LUXR"/>
    <property type="match status" value="1"/>
</dbReference>
<dbReference type="InterPro" id="IPR036388">
    <property type="entry name" value="WH-like_DNA-bd_sf"/>
</dbReference>
<name>A0ABY7MUF3_9BRAD</name>
<gene>
    <name evidence="2" type="ORF">I3J27_16705</name>
</gene>
<dbReference type="SUPFAM" id="SSF46894">
    <property type="entry name" value="C-terminal effector domain of the bipartite response regulators"/>
    <property type="match status" value="1"/>
</dbReference>
<evidence type="ECO:0000313" key="3">
    <source>
        <dbReference type="Proteomes" id="UP001179614"/>
    </source>
</evidence>
<evidence type="ECO:0000313" key="2">
    <source>
        <dbReference type="EMBL" id="WBL81979.1"/>
    </source>
</evidence>
<dbReference type="Gene3D" id="1.10.10.10">
    <property type="entry name" value="Winged helix-like DNA-binding domain superfamily/Winged helix DNA-binding domain"/>
    <property type="match status" value="1"/>
</dbReference>
<proteinExistence type="predicted"/>
<reference evidence="2" key="1">
    <citation type="submission" date="2021-12" db="EMBL/GenBank/DDBJ databases">
        <title>Bradyrhizobium xenonodulans sp. nov.</title>
        <authorList>
            <person name="Claassens R."/>
            <person name="Venter S.N."/>
            <person name="Beukes C.W."/>
            <person name="Stepkowski T."/>
            <person name="Steenkamp E.T."/>
        </authorList>
    </citation>
    <scope>NUCLEOTIDE SEQUENCE</scope>
    <source>
        <strain evidence="2">14AB</strain>
    </source>
</reference>
<dbReference type="InterPro" id="IPR016032">
    <property type="entry name" value="Sig_transdc_resp-reg_C-effctor"/>
</dbReference>
<organism evidence="2 3">
    <name type="scientific">Bradyrhizobium xenonodulans</name>
    <dbReference type="NCBI Taxonomy" id="2736875"/>
    <lineage>
        <taxon>Bacteria</taxon>
        <taxon>Pseudomonadati</taxon>
        <taxon>Pseudomonadota</taxon>
        <taxon>Alphaproteobacteria</taxon>
        <taxon>Hyphomicrobiales</taxon>
        <taxon>Nitrobacteraceae</taxon>
        <taxon>Bradyrhizobium</taxon>
    </lineage>
</organism>
<feature type="domain" description="HTH luxR-type" evidence="1">
    <location>
        <begin position="307"/>
        <end position="364"/>
    </location>
</feature>
<dbReference type="InterPro" id="IPR000792">
    <property type="entry name" value="Tscrpt_reg_LuxR_C"/>
</dbReference>
<dbReference type="RefSeq" id="WP_270171392.1">
    <property type="nucleotide sequence ID" value="NZ_CP089391.1"/>
</dbReference>
<dbReference type="Pfam" id="PF00196">
    <property type="entry name" value="GerE"/>
    <property type="match status" value="1"/>
</dbReference>